<evidence type="ECO:0000313" key="1">
    <source>
        <dbReference type="EMBL" id="KKL12082.1"/>
    </source>
</evidence>
<gene>
    <name evidence="1" type="ORF">LCGC14_2539340</name>
</gene>
<name>A0A0F9BDY9_9ZZZZ</name>
<organism evidence="1">
    <name type="scientific">marine sediment metagenome</name>
    <dbReference type="NCBI Taxonomy" id="412755"/>
    <lineage>
        <taxon>unclassified sequences</taxon>
        <taxon>metagenomes</taxon>
        <taxon>ecological metagenomes</taxon>
    </lineage>
</organism>
<dbReference type="AlphaFoldDB" id="A0A0F9BDY9"/>
<reference evidence="1" key="1">
    <citation type="journal article" date="2015" name="Nature">
        <title>Complex archaea that bridge the gap between prokaryotes and eukaryotes.</title>
        <authorList>
            <person name="Spang A."/>
            <person name="Saw J.H."/>
            <person name="Jorgensen S.L."/>
            <person name="Zaremba-Niedzwiedzka K."/>
            <person name="Martijn J."/>
            <person name="Lind A.E."/>
            <person name="van Eijk R."/>
            <person name="Schleper C."/>
            <person name="Guy L."/>
            <person name="Ettema T.J."/>
        </authorList>
    </citation>
    <scope>NUCLEOTIDE SEQUENCE</scope>
</reference>
<dbReference type="EMBL" id="LAZR01041404">
    <property type="protein sequence ID" value="KKL12082.1"/>
    <property type="molecule type" value="Genomic_DNA"/>
</dbReference>
<comment type="caution">
    <text evidence="1">The sequence shown here is derived from an EMBL/GenBank/DDBJ whole genome shotgun (WGS) entry which is preliminary data.</text>
</comment>
<sequence length="188" mass="19356">MNYEREWGNPHNAVGFAAECARLALPFYSGDRRSDLVVAIEIAECCVNGALSVAAASLKAANAAQDVVYDADTDADVAVAACAAAAADAAIAVYATPAYYAVSADVAAARIARYAPAARIVHYAAAAANHAGRAGVCNSEIQVACARWVVRDLSGDDQDLDEELRQAAGAAIVAGDEDLARQLVKGIT</sequence>
<protein>
    <submittedName>
        <fullName evidence="1">Uncharacterized protein</fullName>
    </submittedName>
</protein>
<accession>A0A0F9BDY9</accession>
<proteinExistence type="predicted"/>